<protein>
    <recommendedName>
        <fullName evidence="1">Thiaminase-2/PQQC domain-containing protein</fullName>
    </recommendedName>
</protein>
<gene>
    <name evidence="2" type="ORF">K450DRAFT_248674</name>
</gene>
<dbReference type="PANTHER" id="PTHR41813">
    <property type="entry name" value="REGULATOR PAB1642, PUTATIVE (AFU_ORTHOLOGUE AFUA_3G11955)-RELATED"/>
    <property type="match status" value="1"/>
</dbReference>
<dbReference type="EMBL" id="MU620932">
    <property type="protein sequence ID" value="KAI8578209.1"/>
    <property type="molecule type" value="Genomic_DNA"/>
</dbReference>
<dbReference type="PANTHER" id="PTHR41813:SF2">
    <property type="entry name" value="REGULATOR PAB1642, PUTATIVE (AFU_ORTHOLOGUE AFUA_3G11955)-RELATED"/>
    <property type="match status" value="1"/>
</dbReference>
<evidence type="ECO:0000259" key="1">
    <source>
        <dbReference type="Pfam" id="PF03070"/>
    </source>
</evidence>
<dbReference type="Proteomes" id="UP001206595">
    <property type="component" value="Unassembled WGS sequence"/>
</dbReference>
<dbReference type="GO" id="GO:0006772">
    <property type="term" value="P:thiamine metabolic process"/>
    <property type="evidence" value="ECO:0007669"/>
    <property type="project" value="UniProtKB-ARBA"/>
</dbReference>
<dbReference type="InterPro" id="IPR016084">
    <property type="entry name" value="Haem_Oase-like_multi-hlx"/>
</dbReference>
<sequence length="291" mass="33654">MQLMEKIPLYCQVTIKLASNAAQLQGDTVVTSQLSYPGLIPRSENCSVAFFLEPKRIMLTEHLLALDPESYHAATHHRLLIEIGNLEVTPRHLSSWIVEDKFYTGGYVNMLETMLSRLPQTKITTTGSKDTTDSLYNLLFFAHENIIREANFFQTLLARYNIASDNVKNMRPLTKQYTDFQQKVAEESGEGLGKALVLLWAMERVFFDAWSHAKTLLKDHLPTENESSHIKTIRELVENWSNQEFEQFVDECAKQVDNLSMSDKDKLAEYERVYHEMLVFEQQFWDLAYDA</sequence>
<dbReference type="Gene3D" id="1.20.910.10">
    <property type="entry name" value="Heme oxygenase-like"/>
    <property type="match status" value="1"/>
</dbReference>
<dbReference type="CDD" id="cd19357">
    <property type="entry name" value="TenA_E_At3g16990-like"/>
    <property type="match status" value="1"/>
</dbReference>
<dbReference type="AlphaFoldDB" id="A0AAD5E7M8"/>
<reference evidence="2" key="2">
    <citation type="journal article" date="2022" name="Proc. Natl. Acad. Sci. U.S.A.">
        <title>Diploid-dominant life cycles characterize the early evolution of Fungi.</title>
        <authorList>
            <person name="Amses K.R."/>
            <person name="Simmons D.R."/>
            <person name="Longcore J.E."/>
            <person name="Mondo S.J."/>
            <person name="Seto K."/>
            <person name="Jeronimo G.H."/>
            <person name="Bonds A.E."/>
            <person name="Quandt C.A."/>
            <person name="Davis W.J."/>
            <person name="Chang Y."/>
            <person name="Federici B.A."/>
            <person name="Kuo A."/>
            <person name="LaButti K."/>
            <person name="Pangilinan J."/>
            <person name="Andreopoulos W."/>
            <person name="Tritt A."/>
            <person name="Riley R."/>
            <person name="Hundley H."/>
            <person name="Johnson J."/>
            <person name="Lipzen A."/>
            <person name="Barry K."/>
            <person name="Lang B.F."/>
            <person name="Cuomo C.A."/>
            <person name="Buchler N.E."/>
            <person name="Grigoriev I.V."/>
            <person name="Spatafora J.W."/>
            <person name="Stajich J.E."/>
            <person name="James T.Y."/>
        </authorList>
    </citation>
    <scope>NUCLEOTIDE SEQUENCE</scope>
    <source>
        <strain evidence="2">AG</strain>
    </source>
</reference>
<comment type="caution">
    <text evidence="2">The sequence shown here is derived from an EMBL/GenBank/DDBJ whole genome shotgun (WGS) entry which is preliminary data.</text>
</comment>
<evidence type="ECO:0000313" key="2">
    <source>
        <dbReference type="EMBL" id="KAI8578209.1"/>
    </source>
</evidence>
<feature type="domain" description="Thiaminase-2/PQQC" evidence="1">
    <location>
        <begin position="73"/>
        <end position="290"/>
    </location>
</feature>
<dbReference type="InterPro" id="IPR053261">
    <property type="entry name" value="Polyketide-peptide_reg"/>
</dbReference>
<organism evidence="2 3">
    <name type="scientific">Umbelopsis ramanniana AG</name>
    <dbReference type="NCBI Taxonomy" id="1314678"/>
    <lineage>
        <taxon>Eukaryota</taxon>
        <taxon>Fungi</taxon>
        <taxon>Fungi incertae sedis</taxon>
        <taxon>Mucoromycota</taxon>
        <taxon>Mucoromycotina</taxon>
        <taxon>Umbelopsidomycetes</taxon>
        <taxon>Umbelopsidales</taxon>
        <taxon>Umbelopsidaceae</taxon>
        <taxon>Umbelopsis</taxon>
    </lineage>
</organism>
<dbReference type="RefSeq" id="XP_051443213.1">
    <property type="nucleotide sequence ID" value="XM_051590264.1"/>
</dbReference>
<accession>A0AAD5E7M8</accession>
<dbReference type="GeneID" id="75915608"/>
<dbReference type="Pfam" id="PF03070">
    <property type="entry name" value="TENA_THI-4"/>
    <property type="match status" value="1"/>
</dbReference>
<dbReference type="InterPro" id="IPR004305">
    <property type="entry name" value="Thiaminase-2/PQQC"/>
</dbReference>
<reference evidence="2" key="1">
    <citation type="submission" date="2021-06" db="EMBL/GenBank/DDBJ databases">
        <authorList>
            <consortium name="DOE Joint Genome Institute"/>
            <person name="Mondo S.J."/>
            <person name="Amses K.R."/>
            <person name="Simmons D.R."/>
            <person name="Longcore J.E."/>
            <person name="Seto K."/>
            <person name="Alves G.H."/>
            <person name="Bonds A.E."/>
            <person name="Quandt C.A."/>
            <person name="Davis W.J."/>
            <person name="Chang Y."/>
            <person name="Letcher P.M."/>
            <person name="Powell M.J."/>
            <person name="Kuo A."/>
            <person name="Labutti K."/>
            <person name="Pangilinan J."/>
            <person name="Andreopoulos W."/>
            <person name="Tritt A."/>
            <person name="Riley R."/>
            <person name="Hundley H."/>
            <person name="Johnson J."/>
            <person name="Lipzen A."/>
            <person name="Barry K."/>
            <person name="Berbee M.L."/>
            <person name="Buchler N.E."/>
            <person name="Grigoriev I.V."/>
            <person name="Spatafora J.W."/>
            <person name="Stajich J.E."/>
            <person name="James T.Y."/>
        </authorList>
    </citation>
    <scope>NUCLEOTIDE SEQUENCE</scope>
    <source>
        <strain evidence="2">AG</strain>
    </source>
</reference>
<proteinExistence type="predicted"/>
<name>A0AAD5E7M8_UMBRA</name>
<dbReference type="SUPFAM" id="SSF48613">
    <property type="entry name" value="Heme oxygenase-like"/>
    <property type="match status" value="1"/>
</dbReference>
<evidence type="ECO:0000313" key="3">
    <source>
        <dbReference type="Proteomes" id="UP001206595"/>
    </source>
</evidence>
<keyword evidence="3" id="KW-1185">Reference proteome</keyword>